<dbReference type="PROSITE" id="PS51318">
    <property type="entry name" value="TAT"/>
    <property type="match status" value="1"/>
</dbReference>
<feature type="chain" id="PRO_5003010453" evidence="1">
    <location>
        <begin position="33"/>
        <end position="466"/>
    </location>
</feature>
<dbReference type="HOGENOM" id="CLU_583722_0_0_7"/>
<evidence type="ECO:0000256" key="1">
    <source>
        <dbReference type="SAM" id="SignalP"/>
    </source>
</evidence>
<dbReference type="EMBL" id="CP001804">
    <property type="protein sequence ID" value="ACY13823.1"/>
    <property type="molecule type" value="Genomic_DNA"/>
</dbReference>
<keyword evidence="3" id="KW-1185">Reference proteome</keyword>
<dbReference type="Pfam" id="PF07586">
    <property type="entry name" value="HXXSHH"/>
    <property type="match status" value="1"/>
</dbReference>
<reference evidence="2 3" key="1">
    <citation type="journal article" date="2010" name="Stand. Genomic Sci.">
        <title>Complete genome sequence of Haliangium ochraceum type strain (SMP-2).</title>
        <authorList>
            <consortium name="US DOE Joint Genome Institute (JGI-PGF)"/>
            <person name="Ivanova N."/>
            <person name="Daum C."/>
            <person name="Lang E."/>
            <person name="Abt B."/>
            <person name="Kopitz M."/>
            <person name="Saunders E."/>
            <person name="Lapidus A."/>
            <person name="Lucas S."/>
            <person name="Glavina Del Rio T."/>
            <person name="Nolan M."/>
            <person name="Tice H."/>
            <person name="Copeland A."/>
            <person name="Cheng J.F."/>
            <person name="Chen F."/>
            <person name="Bruce D."/>
            <person name="Goodwin L."/>
            <person name="Pitluck S."/>
            <person name="Mavromatis K."/>
            <person name="Pati A."/>
            <person name="Mikhailova N."/>
            <person name="Chen A."/>
            <person name="Palaniappan K."/>
            <person name="Land M."/>
            <person name="Hauser L."/>
            <person name="Chang Y.J."/>
            <person name="Jeffries C.D."/>
            <person name="Detter J.C."/>
            <person name="Brettin T."/>
            <person name="Rohde M."/>
            <person name="Goker M."/>
            <person name="Bristow J."/>
            <person name="Markowitz V."/>
            <person name="Eisen J.A."/>
            <person name="Hugenholtz P."/>
            <person name="Kyrpides N.C."/>
            <person name="Klenk H.P."/>
        </authorList>
    </citation>
    <scope>NUCLEOTIDE SEQUENCE [LARGE SCALE GENOMIC DNA]</scope>
    <source>
        <strain evidence="3">DSM 14365 / CIP 107738 / JCM 11303 / AJ 13395 / SMP-2</strain>
    </source>
</reference>
<dbReference type="InterPro" id="IPR011447">
    <property type="entry name" value="DUF1552"/>
</dbReference>
<dbReference type="KEGG" id="hoh:Hoch_1263"/>
<keyword evidence="1" id="KW-0732">Signal</keyword>
<dbReference type="InterPro" id="IPR006311">
    <property type="entry name" value="TAT_signal"/>
</dbReference>
<organism evidence="2 3">
    <name type="scientific">Haliangium ochraceum (strain DSM 14365 / JCM 11303 / SMP-2)</name>
    <dbReference type="NCBI Taxonomy" id="502025"/>
    <lineage>
        <taxon>Bacteria</taxon>
        <taxon>Pseudomonadati</taxon>
        <taxon>Myxococcota</taxon>
        <taxon>Polyangia</taxon>
        <taxon>Haliangiales</taxon>
        <taxon>Kofleriaceae</taxon>
        <taxon>Haliangium</taxon>
    </lineage>
</organism>
<dbReference type="Proteomes" id="UP000001880">
    <property type="component" value="Chromosome"/>
</dbReference>
<dbReference type="AlphaFoldDB" id="D0LTC8"/>
<protein>
    <submittedName>
        <fullName evidence="2">Putative transcriptional regulator, RpiR family</fullName>
    </submittedName>
</protein>
<proteinExistence type="predicted"/>
<dbReference type="eggNOG" id="ENOG502ZA0Z">
    <property type="taxonomic scope" value="Bacteria"/>
</dbReference>
<accession>D0LTC8</accession>
<dbReference type="RefSeq" id="WP_012826432.1">
    <property type="nucleotide sequence ID" value="NC_013440.1"/>
</dbReference>
<gene>
    <name evidence="2" type="ordered locus">Hoch_1263</name>
</gene>
<dbReference type="OrthoDB" id="5377807at2"/>
<feature type="signal peptide" evidence="1">
    <location>
        <begin position="1"/>
        <end position="32"/>
    </location>
</feature>
<evidence type="ECO:0000313" key="3">
    <source>
        <dbReference type="Proteomes" id="UP000001880"/>
    </source>
</evidence>
<name>D0LTC8_HALO1</name>
<evidence type="ECO:0000313" key="2">
    <source>
        <dbReference type="EMBL" id="ACY13823.1"/>
    </source>
</evidence>
<sequence>MIRFSRRSFLRGLSLGAGAAMLSPLVSRLASAEDTLPRRFVFVVEGNGFEPITMLSSGARAALDPTLKSPVGDRRWWYRDYQHDTPLEVESNDLGTARSLGGLRALGLEDRASVVLGLSSKVSGGGHSNAHGCLSSSRSIAGSPGGPTIDATISEVSVGKPFDAVRLGVGTGNSLNFGTVAYDAGRPAPMILKPATAYGILFGSVGGSTDFANRGDLLDFAAADVAAVRSQLRSGPERDKLEAYLASLEELRGRQDTLERLSGQLQAVAPEDPSTNPLYQSPDALDVFAAQAELATAALLGELTNVVVLGSGTGGDFNLTYHSVAEQRRHDIQHGSAGSAEMLEAAHTVSERQVEILAQMARTLADTPEPTGGSMLDHTLIVYVSENGEQHHSTASEFPALLIGGEALGMRQGGRSVIYPGYNSGGHRQLSNLWNSVGYLAGMELDEFGTEGPGRQAAGPLSELFA</sequence>
<dbReference type="STRING" id="502025.Hoch_1263"/>